<feature type="domain" description="TLC" evidence="7">
    <location>
        <begin position="234"/>
        <end position="363"/>
    </location>
</feature>
<comment type="subcellular location">
    <subcellularLocation>
        <location evidence="1">Membrane</location>
        <topology evidence="1">Multi-pass membrane protein</topology>
    </subcellularLocation>
</comment>
<accession>A0A9P6F8G6</accession>
<dbReference type="InterPro" id="IPR006634">
    <property type="entry name" value="TLC-dom"/>
</dbReference>
<feature type="transmembrane region" description="Helical" evidence="6">
    <location>
        <begin position="349"/>
        <end position="366"/>
    </location>
</feature>
<dbReference type="EMBL" id="JAAAXW010000072">
    <property type="protein sequence ID" value="KAF9545410.1"/>
    <property type="molecule type" value="Genomic_DNA"/>
</dbReference>
<feature type="transmembrane region" description="Helical" evidence="6">
    <location>
        <begin position="230"/>
        <end position="249"/>
    </location>
</feature>
<name>A0A9P6F8G6_9FUNG</name>
<evidence type="ECO:0000256" key="6">
    <source>
        <dbReference type="SAM" id="Phobius"/>
    </source>
</evidence>
<evidence type="ECO:0000256" key="2">
    <source>
        <dbReference type="ARBA" id="ARBA00022692"/>
    </source>
</evidence>
<evidence type="ECO:0000256" key="4">
    <source>
        <dbReference type="ARBA" id="ARBA00023136"/>
    </source>
</evidence>
<evidence type="ECO:0000256" key="3">
    <source>
        <dbReference type="ARBA" id="ARBA00022989"/>
    </source>
</evidence>
<feature type="compositionally biased region" description="Low complexity" evidence="5">
    <location>
        <begin position="397"/>
        <end position="410"/>
    </location>
</feature>
<keyword evidence="9" id="KW-1185">Reference proteome</keyword>
<sequence length="420" mass="47214">MDHLQDPATTQAPLQVMETLSKLAKEGSAVITPTSPYETILGMEKSPINILFFQATAIFFLLQFVLFYTTWAIFPIFGKERRRLGWTLSFFCSVGFLIPSLLQFGYVRLTIYERLGLDAISLGMVDPESATVFTVWAPRFLSWVQQLPAYAFSPTEVPSSLSLSLVLKTLSNAEGVLRLGGTALQWMVSLPIFSLAPLKPTQLFNPQALSYLGGGTRLLYSLERFPQESIFGAVGVAYFVAYALADLILGYIHYPDQVDPLSGWVHHIVYILLAWRLAIVNHLWIFSICGGPLEVSTFFLSISNMFPHLESARSFWFPLTFILSRIIGHALILQEILFNYPTPSGSAELFAGSLCLHVFWIWKYYMGLRRRARRAKKASALEQKQKRRQAKEKVAIGTSTSSSMGSEGKTIQLRIQKSKK</sequence>
<dbReference type="GO" id="GO:0016020">
    <property type="term" value="C:membrane"/>
    <property type="evidence" value="ECO:0007669"/>
    <property type="project" value="UniProtKB-SubCell"/>
</dbReference>
<organism evidence="8 9">
    <name type="scientific">Mortierella hygrophila</name>
    <dbReference type="NCBI Taxonomy" id="979708"/>
    <lineage>
        <taxon>Eukaryota</taxon>
        <taxon>Fungi</taxon>
        <taxon>Fungi incertae sedis</taxon>
        <taxon>Mucoromycota</taxon>
        <taxon>Mortierellomycotina</taxon>
        <taxon>Mortierellomycetes</taxon>
        <taxon>Mortierellales</taxon>
        <taxon>Mortierellaceae</taxon>
        <taxon>Mortierella</taxon>
    </lineage>
</organism>
<feature type="transmembrane region" description="Helical" evidence="6">
    <location>
        <begin position="284"/>
        <end position="303"/>
    </location>
</feature>
<dbReference type="Pfam" id="PF03798">
    <property type="entry name" value="TRAM_LAG1_CLN8"/>
    <property type="match status" value="1"/>
</dbReference>
<reference evidence="8" key="1">
    <citation type="journal article" date="2020" name="Fungal Divers.">
        <title>Resolving the Mortierellaceae phylogeny through synthesis of multi-gene phylogenetics and phylogenomics.</title>
        <authorList>
            <person name="Vandepol N."/>
            <person name="Liber J."/>
            <person name="Desiro A."/>
            <person name="Na H."/>
            <person name="Kennedy M."/>
            <person name="Barry K."/>
            <person name="Grigoriev I.V."/>
            <person name="Miller A.N."/>
            <person name="O'Donnell K."/>
            <person name="Stajich J.E."/>
            <person name="Bonito G."/>
        </authorList>
    </citation>
    <scope>NUCLEOTIDE SEQUENCE</scope>
    <source>
        <strain evidence="8">NRRL 2591</strain>
    </source>
</reference>
<evidence type="ECO:0000256" key="5">
    <source>
        <dbReference type="SAM" id="MobiDB-lite"/>
    </source>
</evidence>
<gene>
    <name evidence="8" type="ORF">EC957_010940</name>
</gene>
<comment type="caution">
    <text evidence="8">The sequence shown here is derived from an EMBL/GenBank/DDBJ whole genome shotgun (WGS) entry which is preliminary data.</text>
</comment>
<feature type="transmembrane region" description="Helical" evidence="6">
    <location>
        <begin position="315"/>
        <end position="337"/>
    </location>
</feature>
<dbReference type="Proteomes" id="UP000723463">
    <property type="component" value="Unassembled WGS sequence"/>
</dbReference>
<feature type="transmembrane region" description="Helical" evidence="6">
    <location>
        <begin position="51"/>
        <end position="74"/>
    </location>
</feature>
<feature type="region of interest" description="Disordered" evidence="5">
    <location>
        <begin position="379"/>
        <end position="420"/>
    </location>
</feature>
<keyword evidence="2 6" id="KW-0812">Transmembrane</keyword>
<protein>
    <recommendedName>
        <fullName evidence="7">TLC domain-containing protein</fullName>
    </recommendedName>
</protein>
<dbReference type="AlphaFoldDB" id="A0A9P6F8G6"/>
<feature type="transmembrane region" description="Helical" evidence="6">
    <location>
        <begin position="86"/>
        <end position="106"/>
    </location>
</feature>
<evidence type="ECO:0000259" key="7">
    <source>
        <dbReference type="Pfam" id="PF03798"/>
    </source>
</evidence>
<evidence type="ECO:0000313" key="8">
    <source>
        <dbReference type="EMBL" id="KAF9545410.1"/>
    </source>
</evidence>
<evidence type="ECO:0000256" key="1">
    <source>
        <dbReference type="ARBA" id="ARBA00004141"/>
    </source>
</evidence>
<keyword evidence="3 6" id="KW-1133">Transmembrane helix</keyword>
<evidence type="ECO:0000313" key="9">
    <source>
        <dbReference type="Proteomes" id="UP000723463"/>
    </source>
</evidence>
<proteinExistence type="predicted"/>
<keyword evidence="4 6" id="KW-0472">Membrane</keyword>